<dbReference type="Proteomes" id="UP000198638">
    <property type="component" value="Unassembled WGS sequence"/>
</dbReference>
<organism evidence="2 3">
    <name type="scientific">Paraburkholderia sartisoli</name>
    <dbReference type="NCBI Taxonomy" id="83784"/>
    <lineage>
        <taxon>Bacteria</taxon>
        <taxon>Pseudomonadati</taxon>
        <taxon>Pseudomonadota</taxon>
        <taxon>Betaproteobacteria</taxon>
        <taxon>Burkholderiales</taxon>
        <taxon>Burkholderiaceae</taxon>
        <taxon>Paraburkholderia</taxon>
    </lineage>
</organism>
<feature type="region of interest" description="Disordered" evidence="1">
    <location>
        <begin position="1"/>
        <end position="30"/>
    </location>
</feature>
<gene>
    <name evidence="2" type="ORF">SAMN05192564_101617</name>
</gene>
<proteinExistence type="predicted"/>
<evidence type="ECO:0000313" key="2">
    <source>
        <dbReference type="EMBL" id="SEA19211.1"/>
    </source>
</evidence>
<sequence length="65" mass="7495">MPASGSTKRIRCQPGLARKESAERRDKKRARLEGRADKGLEIFFINEKVCFEKQKFEYSAALECD</sequence>
<evidence type="ECO:0000313" key="3">
    <source>
        <dbReference type="Proteomes" id="UP000198638"/>
    </source>
</evidence>
<feature type="compositionally biased region" description="Basic and acidic residues" evidence="1">
    <location>
        <begin position="17"/>
        <end position="30"/>
    </location>
</feature>
<protein>
    <submittedName>
        <fullName evidence="2">Uncharacterized protein</fullName>
    </submittedName>
</protein>
<dbReference type="AlphaFoldDB" id="A0A1H3Z757"/>
<reference evidence="3" key="1">
    <citation type="submission" date="2016-10" db="EMBL/GenBank/DDBJ databases">
        <authorList>
            <person name="Varghese N."/>
            <person name="Submissions S."/>
        </authorList>
    </citation>
    <scope>NUCLEOTIDE SEQUENCE [LARGE SCALE GENOMIC DNA]</scope>
    <source>
        <strain evidence="3">LMG 24000</strain>
    </source>
</reference>
<accession>A0A1H3Z757</accession>
<dbReference type="EMBL" id="FNRQ01000001">
    <property type="protein sequence ID" value="SEA19211.1"/>
    <property type="molecule type" value="Genomic_DNA"/>
</dbReference>
<evidence type="ECO:0000256" key="1">
    <source>
        <dbReference type="SAM" id="MobiDB-lite"/>
    </source>
</evidence>
<name>A0A1H3Z757_9BURK</name>
<keyword evidence="3" id="KW-1185">Reference proteome</keyword>